<keyword evidence="1" id="KW-0472">Membrane</keyword>
<feature type="transmembrane region" description="Helical" evidence="1">
    <location>
        <begin position="7"/>
        <end position="26"/>
    </location>
</feature>
<feature type="transmembrane region" description="Helical" evidence="1">
    <location>
        <begin position="38"/>
        <end position="60"/>
    </location>
</feature>
<keyword evidence="3" id="KW-1185">Reference proteome</keyword>
<keyword evidence="1" id="KW-1133">Transmembrane helix</keyword>
<protein>
    <submittedName>
        <fullName evidence="2">Uncharacterized protein</fullName>
    </submittedName>
</protein>
<organism evidence="2 3">
    <name type="scientific">Araneus ventricosus</name>
    <name type="common">Orbweaver spider</name>
    <name type="synonym">Epeira ventricosa</name>
    <dbReference type="NCBI Taxonomy" id="182803"/>
    <lineage>
        <taxon>Eukaryota</taxon>
        <taxon>Metazoa</taxon>
        <taxon>Ecdysozoa</taxon>
        <taxon>Arthropoda</taxon>
        <taxon>Chelicerata</taxon>
        <taxon>Arachnida</taxon>
        <taxon>Araneae</taxon>
        <taxon>Araneomorphae</taxon>
        <taxon>Entelegynae</taxon>
        <taxon>Araneoidea</taxon>
        <taxon>Araneidae</taxon>
        <taxon>Araneus</taxon>
    </lineage>
</organism>
<comment type="caution">
    <text evidence="2">The sequence shown here is derived from an EMBL/GenBank/DDBJ whole genome shotgun (WGS) entry which is preliminary data.</text>
</comment>
<proteinExistence type="predicted"/>
<dbReference type="Proteomes" id="UP000499080">
    <property type="component" value="Unassembled WGS sequence"/>
</dbReference>
<name>A0A4Y2SLE5_ARAVE</name>
<reference evidence="2 3" key="1">
    <citation type="journal article" date="2019" name="Sci. Rep.">
        <title>Orb-weaving spider Araneus ventricosus genome elucidates the spidroin gene catalogue.</title>
        <authorList>
            <person name="Kono N."/>
            <person name="Nakamura H."/>
            <person name="Ohtoshi R."/>
            <person name="Moran D.A.P."/>
            <person name="Shinohara A."/>
            <person name="Yoshida Y."/>
            <person name="Fujiwara M."/>
            <person name="Mori M."/>
            <person name="Tomita M."/>
            <person name="Arakawa K."/>
        </authorList>
    </citation>
    <scope>NUCLEOTIDE SEQUENCE [LARGE SCALE GENOMIC DNA]</scope>
</reference>
<dbReference type="AlphaFoldDB" id="A0A4Y2SLE5"/>
<evidence type="ECO:0000313" key="2">
    <source>
        <dbReference type="EMBL" id="GBN88140.1"/>
    </source>
</evidence>
<gene>
    <name evidence="2" type="ORF">AVEN_218950_1</name>
</gene>
<evidence type="ECO:0000313" key="3">
    <source>
        <dbReference type="Proteomes" id="UP000499080"/>
    </source>
</evidence>
<dbReference type="EMBL" id="BGPR01022134">
    <property type="protein sequence ID" value="GBN88140.1"/>
    <property type="molecule type" value="Genomic_DNA"/>
</dbReference>
<accession>A0A4Y2SLE5</accession>
<feature type="non-terminal residue" evidence="2">
    <location>
        <position position="1"/>
    </location>
</feature>
<evidence type="ECO:0000256" key="1">
    <source>
        <dbReference type="SAM" id="Phobius"/>
    </source>
</evidence>
<keyword evidence="1" id="KW-0812">Transmembrane</keyword>
<sequence>VKSLDKCTIFLIMGILVLFTSVLKGLKFGFITCEFPNAFIGVELFEGAIAIFAGILLYYLKMKDLHNIKVATSEAAANIQLLHIGSNNRDEREDVTEQEQ</sequence>